<proteinExistence type="predicted"/>
<gene>
    <name evidence="1" type="ORF">POVWA1_002560</name>
    <name evidence="2" type="ORF">POVWA2_002500</name>
</gene>
<evidence type="ECO:0000313" key="2">
    <source>
        <dbReference type="EMBL" id="SBT31136.1"/>
    </source>
</evidence>
<dbReference type="AlphaFoldDB" id="A0A1A8YGB7"/>
<protein>
    <submittedName>
        <fullName evidence="1">Uncharacterized protein</fullName>
    </submittedName>
</protein>
<sequence>MCTNSPAYADLGDSSNKIENDLNIYTYIYIPFSRMYDLNFDYIYNHDNIMWLIEYGALSVYKLRGTGYKWQVK</sequence>
<evidence type="ECO:0000313" key="3">
    <source>
        <dbReference type="Proteomes" id="UP000078550"/>
    </source>
</evidence>
<accession>A0A1A8YGB7</accession>
<name>A0A1A8YGB7_PLAOA</name>
<dbReference type="Proteomes" id="UP000078555">
    <property type="component" value="Unassembled WGS sequence"/>
</dbReference>
<dbReference type="EMBL" id="FLRE01000012">
    <property type="protein sequence ID" value="SBT31136.1"/>
    <property type="molecule type" value="Genomic_DNA"/>
</dbReference>
<evidence type="ECO:0000313" key="4">
    <source>
        <dbReference type="Proteomes" id="UP000078555"/>
    </source>
</evidence>
<keyword evidence="4" id="KW-1185">Reference proteome</keyword>
<reference evidence="3 4" key="1">
    <citation type="submission" date="2016-05" db="EMBL/GenBank/DDBJ databases">
        <authorList>
            <person name="Naeem Raeece"/>
        </authorList>
    </citation>
    <scope>NUCLEOTIDE SEQUENCE [LARGE SCALE GENOMIC DNA]</scope>
</reference>
<reference evidence="1" key="2">
    <citation type="submission" date="2016-05" db="EMBL/GenBank/DDBJ databases">
        <authorList>
            <person name="Lavstsen T."/>
            <person name="Jespersen J.S."/>
        </authorList>
    </citation>
    <scope>NUCLEOTIDE SEQUENCE [LARGE SCALE GENOMIC DNA]</scope>
</reference>
<dbReference type="EMBL" id="FLRD01000004">
    <property type="protein sequence ID" value="SBT30589.1"/>
    <property type="molecule type" value="Genomic_DNA"/>
</dbReference>
<dbReference type="Proteomes" id="UP000078550">
    <property type="component" value="Unassembled WGS sequence"/>
</dbReference>
<organism evidence="1 4">
    <name type="scientific">Plasmodium ovale wallikeri</name>
    <dbReference type="NCBI Taxonomy" id="864142"/>
    <lineage>
        <taxon>Eukaryota</taxon>
        <taxon>Sar</taxon>
        <taxon>Alveolata</taxon>
        <taxon>Apicomplexa</taxon>
        <taxon>Aconoidasida</taxon>
        <taxon>Haemosporida</taxon>
        <taxon>Plasmodiidae</taxon>
        <taxon>Plasmodium</taxon>
        <taxon>Plasmodium (Plasmodium)</taxon>
    </lineage>
</organism>
<evidence type="ECO:0000313" key="1">
    <source>
        <dbReference type="EMBL" id="SBT30589.1"/>
    </source>
</evidence>